<feature type="compositionally biased region" description="Basic residues" evidence="1">
    <location>
        <begin position="686"/>
        <end position="697"/>
    </location>
</feature>
<evidence type="ECO:0000259" key="2">
    <source>
        <dbReference type="PROSITE" id="PS50076"/>
    </source>
</evidence>
<dbReference type="CDD" id="cd06257">
    <property type="entry name" value="DnaJ"/>
    <property type="match status" value="1"/>
</dbReference>
<dbReference type="PANTHER" id="PTHR45181:SF8">
    <property type="entry name" value="HEAT SHOCK PROTEIN DNAJ WITH TETRATRICOPEPTIDE REPEAT-CONTAINING PROTEIN"/>
    <property type="match status" value="1"/>
</dbReference>
<feature type="compositionally biased region" description="Basic residues" evidence="1">
    <location>
        <begin position="73"/>
        <end position="87"/>
    </location>
</feature>
<protein>
    <recommendedName>
        <fullName evidence="2">J domain-containing protein</fullName>
    </recommendedName>
</protein>
<reference evidence="3 4" key="1">
    <citation type="submission" date="2024-01" db="EMBL/GenBank/DDBJ databases">
        <title>A telomere-to-telomere, gap-free genome of sweet tea (Lithocarpus litseifolius).</title>
        <authorList>
            <person name="Zhou J."/>
        </authorList>
    </citation>
    <scope>NUCLEOTIDE SEQUENCE [LARGE SCALE GENOMIC DNA]</scope>
    <source>
        <strain evidence="3">Zhou-2022a</strain>
        <tissue evidence="3">Leaf</tissue>
    </source>
</reference>
<name>A0AAW2BNH7_9ROSI</name>
<feature type="region of interest" description="Disordered" evidence="1">
    <location>
        <begin position="898"/>
        <end position="943"/>
    </location>
</feature>
<proteinExistence type="predicted"/>
<dbReference type="EMBL" id="JAZDWU010000011">
    <property type="protein sequence ID" value="KAK9987327.1"/>
    <property type="molecule type" value="Genomic_DNA"/>
</dbReference>
<dbReference type="SUPFAM" id="SSF48452">
    <property type="entry name" value="TPR-like"/>
    <property type="match status" value="2"/>
</dbReference>
<keyword evidence="4" id="KW-1185">Reference proteome</keyword>
<dbReference type="SMART" id="SM00271">
    <property type="entry name" value="DnaJ"/>
    <property type="match status" value="1"/>
</dbReference>
<dbReference type="PROSITE" id="PS50076">
    <property type="entry name" value="DNAJ_2"/>
    <property type="match status" value="1"/>
</dbReference>
<dbReference type="Gene3D" id="1.10.287.110">
    <property type="entry name" value="DnaJ domain"/>
    <property type="match status" value="1"/>
</dbReference>
<sequence>MPPAVAAAMDVRSPMDSTQSQNPNSDFSFSFGAIPSADFSDNRIPSSNSSSFEAAAAAAAAEAASSNVARAGSRARPRLVKQRRQQPRSKSVAASDVGPGFNPFRSDSASNTVSSSGSGSSNGFGLLNGDAKCVNFEGKGFVFGADGYGNGNLSGLDTNLGLGESVGNVGFVFSAKQSGIESNSSEEMRVNGEKAGKSDVGDAGKVEARSGLEDGKLSDVGFVFRADWSDLGLNLNKEKREIGECGDKLGSEGSGGVKLMTKTECGKHGNVNNVFGDSQSDLPSNLNSEKGECGECREKSDCDGDKVNVEAELVTERCADKSDLGSASISEKREFGKKVSTLDCEINDMLKTGNVVELGKNDDQDFVFDSSWFNSVSKNLPKRESSEDFGNLVSDIEEMMKAVSGTESSSVKATAINFDINGNRSLNDNCDMGAFAFGSDSTKNSCLDECMAGKCPGEIKLSGKSFGNCGSTTTQISDLGSDVEGKGKTAFESSSNVAKASSTSPLFKLPDEMRKMKIDDSENVDGANKTEDADKNSCANPGAAFVFRSSKKASDSLNQSSATCSSVGISSSELFTAQPEVGKDFTVGHFPQGQVNDDTLLNASAPPSSLSSIGLDLKPNISASAIHFTGAHENKDGDCSTSNPDGSGVSFTAFSTPKWDPSCFKENFFPEINKNSEFSVKNRSVKDKRSKKKRGKPKPPSLSKQKLGQEQDNVAKESSSQENSGTPGCYSPMDFSPYQETTAANPCSREASVTSQEFSHPDNNFEPSDLHSEVHNDPKDENLANAAGVDINKREQRCRELNEENFCCRNGSSFGSDCSSKGFFSGAETTFSSSKTEQFCSSSSAGVASTDTRTDFSLNTERQENNCKTPFYFGSSLEDTKERHFTFSASSAAQGSLPATAMKRSYKKKSRAKVGRDSSLDTRSSAAQLSPRTTPSSLFDKEHKSEVHEQVKQEHISYSAAIQEACEKLRLRGNKAYANGELSKAEDLYTQGIISVPSSERSGCCLKPLLLCYSNRAATRRCLGRIREALGDSMMATALDPNFLKAQMRAANCHLVLGELEDAIQCFNKCLESGGGICLDRKLIIEAAEGLQKAQKVAESTNHSAKLMEQRTSDATLSALEIIDNALSISSYSEKLLEMKAEALLMLRRYDEAIQQCEQSLYFAEKNFASLSTGANMDGSECESNSSVRLWRWCLISRCYFHLGRLEAALDLLQKLEKVGSIKDKYGFKNLELSISLAVTIRELLRLKNAGNEAFRSGKYTDAIEHYTVALSSNVESRPFAAICLCNRGAAYQALGQIADAIADCSLSIALDRNYAKAVSRRATLHEMIRDYGQAASDLQRLVSILENESGEKVKQSGTPSSVKELRQARRHLPSMEEEAKNGIPLDFYKILGIKPSDTASDIKKAYRKAALRHHPDKAGQFLARSESGDEGRLWKEISQEVHKDADRLFKMIGEAYAVLSDSTKRSQYDLEEEMRKAPKECHVSSSYRRSPDAYSSQFERNSNRRYWRETWKTYGNSNFRW</sequence>
<feature type="region of interest" description="Disordered" evidence="1">
    <location>
        <begin position="680"/>
        <end position="782"/>
    </location>
</feature>
<feature type="compositionally biased region" description="Polar residues" evidence="1">
    <location>
        <begin position="716"/>
        <end position="726"/>
    </location>
</feature>
<feature type="compositionally biased region" description="Basic residues" evidence="1">
    <location>
        <begin position="904"/>
        <end position="913"/>
    </location>
</feature>
<accession>A0AAW2BNH7</accession>
<evidence type="ECO:0000313" key="4">
    <source>
        <dbReference type="Proteomes" id="UP001459277"/>
    </source>
</evidence>
<comment type="caution">
    <text evidence="3">The sequence shown here is derived from an EMBL/GenBank/DDBJ whole genome shotgun (WGS) entry which is preliminary data.</text>
</comment>
<evidence type="ECO:0000313" key="3">
    <source>
        <dbReference type="EMBL" id="KAK9987327.1"/>
    </source>
</evidence>
<dbReference type="Pfam" id="PF13432">
    <property type="entry name" value="TPR_16"/>
    <property type="match status" value="1"/>
</dbReference>
<dbReference type="Gene3D" id="1.25.40.10">
    <property type="entry name" value="Tetratricopeptide repeat domain"/>
    <property type="match status" value="3"/>
</dbReference>
<feature type="compositionally biased region" description="Polar residues" evidence="1">
    <location>
        <begin position="738"/>
        <end position="766"/>
    </location>
</feature>
<dbReference type="PANTHER" id="PTHR45181">
    <property type="entry name" value="HEAT SHOCK PROTEIN DNAJ WITH TETRATRICOPEPTIDE REPEAT-CONTAINING PROTEIN"/>
    <property type="match status" value="1"/>
</dbReference>
<feature type="compositionally biased region" description="Polar residues" evidence="1">
    <location>
        <begin position="921"/>
        <end position="937"/>
    </location>
</feature>
<dbReference type="SMART" id="SM00028">
    <property type="entry name" value="TPR"/>
    <property type="match status" value="8"/>
</dbReference>
<dbReference type="InterPro" id="IPR019734">
    <property type="entry name" value="TPR_rpt"/>
</dbReference>
<dbReference type="InterPro" id="IPR011990">
    <property type="entry name" value="TPR-like_helical_dom_sf"/>
</dbReference>
<dbReference type="Pfam" id="PF00226">
    <property type="entry name" value="DnaJ"/>
    <property type="match status" value="1"/>
</dbReference>
<dbReference type="SUPFAM" id="SSF46565">
    <property type="entry name" value="Chaperone J-domain"/>
    <property type="match status" value="1"/>
</dbReference>
<feature type="region of interest" description="Disordered" evidence="1">
    <location>
        <begin position="183"/>
        <end position="202"/>
    </location>
</feature>
<evidence type="ECO:0000256" key="1">
    <source>
        <dbReference type="SAM" id="MobiDB-lite"/>
    </source>
</evidence>
<feature type="compositionally biased region" description="Basic and acidic residues" evidence="1">
    <location>
        <begin position="186"/>
        <end position="202"/>
    </location>
</feature>
<dbReference type="PROSITE" id="PS00636">
    <property type="entry name" value="DNAJ_1"/>
    <property type="match status" value="1"/>
</dbReference>
<organism evidence="3 4">
    <name type="scientific">Lithocarpus litseifolius</name>
    <dbReference type="NCBI Taxonomy" id="425828"/>
    <lineage>
        <taxon>Eukaryota</taxon>
        <taxon>Viridiplantae</taxon>
        <taxon>Streptophyta</taxon>
        <taxon>Embryophyta</taxon>
        <taxon>Tracheophyta</taxon>
        <taxon>Spermatophyta</taxon>
        <taxon>Magnoliopsida</taxon>
        <taxon>eudicotyledons</taxon>
        <taxon>Gunneridae</taxon>
        <taxon>Pentapetalae</taxon>
        <taxon>rosids</taxon>
        <taxon>fabids</taxon>
        <taxon>Fagales</taxon>
        <taxon>Fagaceae</taxon>
        <taxon>Lithocarpus</taxon>
    </lineage>
</organism>
<dbReference type="InterPro" id="IPR036869">
    <property type="entry name" value="J_dom_sf"/>
</dbReference>
<feature type="domain" description="J" evidence="2">
    <location>
        <begin position="1387"/>
        <end position="1473"/>
    </location>
</feature>
<dbReference type="InterPro" id="IPR001623">
    <property type="entry name" value="DnaJ_domain"/>
</dbReference>
<dbReference type="InterPro" id="IPR018253">
    <property type="entry name" value="DnaJ_domain_CS"/>
</dbReference>
<dbReference type="Proteomes" id="UP001459277">
    <property type="component" value="Unassembled WGS sequence"/>
</dbReference>
<gene>
    <name evidence="3" type="ORF">SO802_032278</name>
</gene>
<dbReference type="PRINTS" id="PR00625">
    <property type="entry name" value="JDOMAIN"/>
</dbReference>
<feature type="region of interest" description="Disordered" evidence="1">
    <location>
        <begin position="66"/>
        <end position="121"/>
    </location>
</feature>
<feature type="region of interest" description="Disordered" evidence="1">
    <location>
        <begin position="1"/>
        <end position="31"/>
    </location>
</feature>
<feature type="compositionally biased region" description="Low complexity" evidence="1">
    <location>
        <begin position="106"/>
        <end position="121"/>
    </location>
</feature>
<feature type="compositionally biased region" description="Polar residues" evidence="1">
    <location>
        <begin position="15"/>
        <end position="28"/>
    </location>
</feature>
<feature type="compositionally biased region" description="Basic and acidic residues" evidence="1">
    <location>
        <begin position="768"/>
        <end position="782"/>
    </location>
</feature>